<reference evidence="1" key="2">
    <citation type="journal article" date="2015" name="Data Brief">
        <title>Shoot transcriptome of the giant reed, Arundo donax.</title>
        <authorList>
            <person name="Barrero R.A."/>
            <person name="Guerrero F.D."/>
            <person name="Moolhuijzen P."/>
            <person name="Goolsby J.A."/>
            <person name="Tidwell J."/>
            <person name="Bellgard S.E."/>
            <person name="Bellgard M.I."/>
        </authorList>
    </citation>
    <scope>NUCLEOTIDE SEQUENCE</scope>
    <source>
        <tissue evidence="1">Shoot tissue taken approximately 20 cm above the soil surface</tissue>
    </source>
</reference>
<dbReference type="AlphaFoldDB" id="A0A0A9FME1"/>
<accession>A0A0A9FME1</accession>
<evidence type="ECO:0000313" key="1">
    <source>
        <dbReference type="EMBL" id="JAE12414.1"/>
    </source>
</evidence>
<dbReference type="EMBL" id="GBRH01185482">
    <property type="protein sequence ID" value="JAE12414.1"/>
    <property type="molecule type" value="Transcribed_RNA"/>
</dbReference>
<proteinExistence type="predicted"/>
<name>A0A0A9FME1_ARUDO</name>
<sequence>MQLSRLSCVGSSLGRPTWSLVIGIHVFNAYLHNFILCGRSTAERVKYIPLGESYCW</sequence>
<protein>
    <submittedName>
        <fullName evidence="1">Uncharacterized protein</fullName>
    </submittedName>
</protein>
<reference evidence="1" key="1">
    <citation type="submission" date="2014-09" db="EMBL/GenBank/DDBJ databases">
        <authorList>
            <person name="Magalhaes I.L.F."/>
            <person name="Oliveira U."/>
            <person name="Santos F.R."/>
            <person name="Vidigal T.H.D.A."/>
            <person name="Brescovit A.D."/>
            <person name="Santos A.J."/>
        </authorList>
    </citation>
    <scope>NUCLEOTIDE SEQUENCE</scope>
    <source>
        <tissue evidence="1">Shoot tissue taken approximately 20 cm above the soil surface</tissue>
    </source>
</reference>
<organism evidence="1">
    <name type="scientific">Arundo donax</name>
    <name type="common">Giant reed</name>
    <name type="synonym">Donax arundinaceus</name>
    <dbReference type="NCBI Taxonomy" id="35708"/>
    <lineage>
        <taxon>Eukaryota</taxon>
        <taxon>Viridiplantae</taxon>
        <taxon>Streptophyta</taxon>
        <taxon>Embryophyta</taxon>
        <taxon>Tracheophyta</taxon>
        <taxon>Spermatophyta</taxon>
        <taxon>Magnoliopsida</taxon>
        <taxon>Liliopsida</taxon>
        <taxon>Poales</taxon>
        <taxon>Poaceae</taxon>
        <taxon>PACMAD clade</taxon>
        <taxon>Arundinoideae</taxon>
        <taxon>Arundineae</taxon>
        <taxon>Arundo</taxon>
    </lineage>
</organism>